<evidence type="ECO:0000256" key="2">
    <source>
        <dbReference type="ARBA" id="ARBA00022630"/>
    </source>
</evidence>
<feature type="compositionally biased region" description="Polar residues" evidence="7">
    <location>
        <begin position="198"/>
        <end position="217"/>
    </location>
</feature>
<dbReference type="Gene3D" id="3.50.50.60">
    <property type="entry name" value="FAD/NAD(P)-binding domain"/>
    <property type="match status" value="3"/>
</dbReference>
<keyword evidence="9" id="KW-1185">Reference proteome</keyword>
<name>A0AAV1IAI4_9CHLO</name>
<dbReference type="SUPFAM" id="SSF51905">
    <property type="entry name" value="FAD/NAD(P)-binding domain"/>
    <property type="match status" value="2"/>
</dbReference>
<dbReference type="AlphaFoldDB" id="A0AAV1IAI4"/>
<dbReference type="GO" id="GO:0050661">
    <property type="term" value="F:NADP binding"/>
    <property type="evidence" value="ECO:0007669"/>
    <property type="project" value="InterPro"/>
</dbReference>
<evidence type="ECO:0000256" key="6">
    <source>
        <dbReference type="RuleBase" id="RU361177"/>
    </source>
</evidence>
<comment type="caution">
    <text evidence="8">The sequence shown here is derived from an EMBL/GenBank/DDBJ whole genome shotgun (WGS) entry which is preliminary data.</text>
</comment>
<gene>
    <name evidence="8" type="ORF">CVIRNUC_006940</name>
</gene>
<evidence type="ECO:0000256" key="7">
    <source>
        <dbReference type="SAM" id="MobiDB-lite"/>
    </source>
</evidence>
<evidence type="ECO:0000256" key="1">
    <source>
        <dbReference type="ARBA" id="ARBA00009183"/>
    </source>
</evidence>
<dbReference type="PANTHER" id="PTHR23023">
    <property type="entry name" value="DIMETHYLANILINE MONOOXYGENASE"/>
    <property type="match status" value="1"/>
</dbReference>
<accession>A0AAV1IAI4</accession>
<protein>
    <recommendedName>
        <fullName evidence="6">Flavin-containing monooxygenase</fullName>
        <ecNumber evidence="6">1.-.-.-</ecNumber>
    </recommendedName>
</protein>
<keyword evidence="6" id="KW-0503">Monooxygenase</keyword>
<dbReference type="PRINTS" id="PR00370">
    <property type="entry name" value="FMOXYGENASE"/>
</dbReference>
<keyword evidence="2 6" id="KW-0285">Flavoprotein</keyword>
<keyword evidence="4" id="KW-0521">NADP</keyword>
<dbReference type="InterPro" id="IPR050346">
    <property type="entry name" value="FMO-like"/>
</dbReference>
<dbReference type="InterPro" id="IPR000960">
    <property type="entry name" value="Flavin_mOase"/>
</dbReference>
<reference evidence="8 9" key="1">
    <citation type="submission" date="2023-10" db="EMBL/GenBank/DDBJ databases">
        <authorList>
            <person name="Maclean D."/>
            <person name="Macfadyen A."/>
        </authorList>
    </citation>
    <scope>NUCLEOTIDE SEQUENCE [LARGE SCALE GENOMIC DNA]</scope>
</reference>
<comment type="cofactor">
    <cofactor evidence="6">
        <name>FAD</name>
        <dbReference type="ChEBI" id="CHEBI:57692"/>
    </cofactor>
</comment>
<keyword evidence="3 6" id="KW-0274">FAD</keyword>
<feature type="region of interest" description="Disordered" evidence="7">
    <location>
        <begin position="189"/>
        <end position="219"/>
    </location>
</feature>
<dbReference type="Proteomes" id="UP001314263">
    <property type="component" value="Unassembled WGS sequence"/>
</dbReference>
<dbReference type="GO" id="GO:0004499">
    <property type="term" value="F:N,N-dimethylaniline monooxygenase activity"/>
    <property type="evidence" value="ECO:0007669"/>
    <property type="project" value="InterPro"/>
</dbReference>
<proteinExistence type="inferred from homology"/>
<organism evidence="8 9">
    <name type="scientific">Coccomyxa viridis</name>
    <dbReference type="NCBI Taxonomy" id="1274662"/>
    <lineage>
        <taxon>Eukaryota</taxon>
        <taxon>Viridiplantae</taxon>
        <taxon>Chlorophyta</taxon>
        <taxon>core chlorophytes</taxon>
        <taxon>Trebouxiophyceae</taxon>
        <taxon>Trebouxiophyceae incertae sedis</taxon>
        <taxon>Coccomyxaceae</taxon>
        <taxon>Coccomyxa</taxon>
    </lineage>
</organism>
<evidence type="ECO:0000313" key="9">
    <source>
        <dbReference type="Proteomes" id="UP001314263"/>
    </source>
</evidence>
<dbReference type="InterPro" id="IPR020946">
    <property type="entry name" value="Flavin_mOase-like"/>
</dbReference>
<dbReference type="EMBL" id="CAUYUE010000009">
    <property type="protein sequence ID" value="CAK0783741.1"/>
    <property type="molecule type" value="Genomic_DNA"/>
</dbReference>
<sequence length="558" mass="61648">MPTHVQLCTFRLCLSVSRLKFGKVSRAPARLVQQAYCGQIRTQDGVDMGRRHLKVAVIGAGAAGLVAARELAREGHQPTVFEQGSRPGGVWVYTDDVEEASMPGARKVRPQVHSSMYRNLRTNLPREVMSYTDFPFTRAWLDARRFCSHEEVEAYLEAFADKFNLHQYIRYETRVLTVRPIQAAAAAEPAAWHGNGHRAQSAQDLPSHSTANGNGPSHQHIAENRAVQSHDSSDPPRWQITTAPVDSQGAAASAAPTQDFDAVVVCNGHYSDVRRAELPGAEQFPGTVVHSHSYRDNVAFRGLTVVVIGASASGEDICREIALTANRVYLSARSWQNPEWAHDSAAFGPRSNILRRGVPVLLGADGSVEFEGGERADRVDVVMHATGYKYTFPFLQGAGVVAVNDNRVEHLYQHIFPPDHAPTISFVGLPWKVVPFAQYELQSKWIARVLSGRAGLPAAQAMHKHIEAFYSGLEQSNIPQRYTHMLGDKQWAYNDWLADACSSDVERLPAWRPLMYKVAGDTKRAFPERYRDTWPESELVGIAAEEAQALGAPVEVAA</sequence>
<evidence type="ECO:0000313" key="8">
    <source>
        <dbReference type="EMBL" id="CAK0783741.1"/>
    </source>
</evidence>
<dbReference type="EC" id="1.-.-.-" evidence="6"/>
<dbReference type="Pfam" id="PF00743">
    <property type="entry name" value="FMO-like"/>
    <property type="match status" value="3"/>
</dbReference>
<evidence type="ECO:0000256" key="5">
    <source>
        <dbReference type="ARBA" id="ARBA00023002"/>
    </source>
</evidence>
<dbReference type="GO" id="GO:0050660">
    <property type="term" value="F:flavin adenine dinucleotide binding"/>
    <property type="evidence" value="ECO:0007669"/>
    <property type="project" value="InterPro"/>
</dbReference>
<evidence type="ECO:0000256" key="4">
    <source>
        <dbReference type="ARBA" id="ARBA00022857"/>
    </source>
</evidence>
<comment type="similarity">
    <text evidence="1 6">Belongs to the FMO family.</text>
</comment>
<evidence type="ECO:0000256" key="3">
    <source>
        <dbReference type="ARBA" id="ARBA00022827"/>
    </source>
</evidence>
<keyword evidence="5 6" id="KW-0560">Oxidoreductase</keyword>
<dbReference type="InterPro" id="IPR036188">
    <property type="entry name" value="FAD/NAD-bd_sf"/>
</dbReference>